<accession>A0A9P4HUX9</accession>
<keyword evidence="2" id="KW-0732">Signal</keyword>
<proteinExistence type="predicted"/>
<dbReference type="EMBL" id="ML978722">
    <property type="protein sequence ID" value="KAF2086952.1"/>
    <property type="molecule type" value="Genomic_DNA"/>
</dbReference>
<keyword evidence="1" id="KW-1133">Transmembrane helix</keyword>
<evidence type="ECO:0000256" key="1">
    <source>
        <dbReference type="SAM" id="Phobius"/>
    </source>
</evidence>
<reference evidence="3" key="1">
    <citation type="journal article" date="2020" name="Stud. Mycol.">
        <title>101 Dothideomycetes genomes: a test case for predicting lifestyles and emergence of pathogens.</title>
        <authorList>
            <person name="Haridas S."/>
            <person name="Albert R."/>
            <person name="Binder M."/>
            <person name="Bloem J."/>
            <person name="Labutti K."/>
            <person name="Salamov A."/>
            <person name="Andreopoulos B."/>
            <person name="Baker S."/>
            <person name="Barry K."/>
            <person name="Bills G."/>
            <person name="Bluhm B."/>
            <person name="Cannon C."/>
            <person name="Castanera R."/>
            <person name="Culley D."/>
            <person name="Daum C."/>
            <person name="Ezra D."/>
            <person name="Gonzalez J."/>
            <person name="Henrissat B."/>
            <person name="Kuo A."/>
            <person name="Liang C."/>
            <person name="Lipzen A."/>
            <person name="Lutzoni F."/>
            <person name="Magnuson J."/>
            <person name="Mondo S."/>
            <person name="Nolan M."/>
            <person name="Ohm R."/>
            <person name="Pangilinan J."/>
            <person name="Park H.-J."/>
            <person name="Ramirez L."/>
            <person name="Alfaro M."/>
            <person name="Sun H."/>
            <person name="Tritt A."/>
            <person name="Yoshinaga Y."/>
            <person name="Zwiers L.-H."/>
            <person name="Turgeon B."/>
            <person name="Goodwin S."/>
            <person name="Spatafora J."/>
            <person name="Crous P."/>
            <person name="Grigoriev I."/>
        </authorList>
    </citation>
    <scope>NUCLEOTIDE SEQUENCE</scope>
    <source>
        <strain evidence="3">CBS 121410</strain>
    </source>
</reference>
<organism evidence="3 4">
    <name type="scientific">Saccharata proteae CBS 121410</name>
    <dbReference type="NCBI Taxonomy" id="1314787"/>
    <lineage>
        <taxon>Eukaryota</taxon>
        <taxon>Fungi</taxon>
        <taxon>Dikarya</taxon>
        <taxon>Ascomycota</taxon>
        <taxon>Pezizomycotina</taxon>
        <taxon>Dothideomycetes</taxon>
        <taxon>Dothideomycetes incertae sedis</taxon>
        <taxon>Botryosphaeriales</taxon>
        <taxon>Saccharataceae</taxon>
        <taxon>Saccharata</taxon>
    </lineage>
</organism>
<evidence type="ECO:0000313" key="4">
    <source>
        <dbReference type="Proteomes" id="UP000799776"/>
    </source>
</evidence>
<keyword evidence="4" id="KW-1185">Reference proteome</keyword>
<comment type="caution">
    <text evidence="3">The sequence shown here is derived from an EMBL/GenBank/DDBJ whole genome shotgun (WGS) entry which is preliminary data.</text>
</comment>
<gene>
    <name evidence="3" type="ORF">K490DRAFT_57419</name>
</gene>
<evidence type="ECO:0000256" key="2">
    <source>
        <dbReference type="SAM" id="SignalP"/>
    </source>
</evidence>
<keyword evidence="1" id="KW-0472">Membrane</keyword>
<protein>
    <submittedName>
        <fullName evidence="3">Uncharacterized protein</fullName>
    </submittedName>
</protein>
<dbReference type="AlphaFoldDB" id="A0A9P4HUX9"/>
<keyword evidence="1" id="KW-0812">Transmembrane</keyword>
<evidence type="ECO:0000313" key="3">
    <source>
        <dbReference type="EMBL" id="KAF2086952.1"/>
    </source>
</evidence>
<dbReference type="Proteomes" id="UP000799776">
    <property type="component" value="Unassembled WGS sequence"/>
</dbReference>
<feature type="chain" id="PRO_5040412665" evidence="2">
    <location>
        <begin position="23"/>
        <end position="237"/>
    </location>
</feature>
<feature type="transmembrane region" description="Helical" evidence="1">
    <location>
        <begin position="206"/>
        <end position="227"/>
    </location>
</feature>
<sequence>MRLSVVFIFMLTALAAIIGAVAVPKNDATVTSVATSITTYGGALVNGVFHPTSDVGEGLPALSLPTHTGKAPNNRDAVVADVVAAGFPSATVPTNSNPVNSNSAPISLMDNDSVINDTVTKHDAKLTDDDPTCYPATDETRVLFRALDRIPVSTIANTTPTTIPAAGAVAQDASQCAEPGILATASVRANRVCDVFLCRLARQIELTLYIIFFVTTPPVIFMCYRAFKPLEINSALR</sequence>
<name>A0A9P4HUX9_9PEZI</name>
<feature type="signal peptide" evidence="2">
    <location>
        <begin position="1"/>
        <end position="22"/>
    </location>
</feature>